<keyword evidence="2" id="KW-1185">Reference proteome</keyword>
<proteinExistence type="predicted"/>
<organism evidence="1 2">
    <name type="scientific">Mycoavidus cysteinexigens</name>
    <dbReference type="NCBI Taxonomy" id="1553431"/>
    <lineage>
        <taxon>Bacteria</taxon>
        <taxon>Pseudomonadati</taxon>
        <taxon>Pseudomonadota</taxon>
        <taxon>Betaproteobacteria</taxon>
        <taxon>Burkholderiales</taxon>
        <taxon>Burkholderiaceae</taxon>
        <taxon>Mycoavidus</taxon>
    </lineage>
</organism>
<protein>
    <submittedName>
        <fullName evidence="1">Diguanylate cyclase/phosphodiesterase</fullName>
    </submittedName>
</protein>
<dbReference type="EMBL" id="AP018150">
    <property type="protein sequence ID" value="BBE09413.1"/>
    <property type="molecule type" value="Genomic_DNA"/>
</dbReference>
<evidence type="ECO:0000313" key="2">
    <source>
        <dbReference type="Proteomes" id="UP000282597"/>
    </source>
</evidence>
<accession>A0A2Z6EVB8</accession>
<reference evidence="1 2" key="1">
    <citation type="journal article" date="2018" name="Microbes Environ.">
        <title>Comparative Genomic Insights into Endofungal Lifestyles of Two Bacterial Endosymbionts, Mycoavidus cysteinexigens and Burkholderia rhizoxinica.</title>
        <authorList>
            <person name="Sharmin D."/>
            <person name="Guo Y."/>
            <person name="Nishizawa T."/>
            <person name="Ohshima S."/>
            <person name="Sato Y."/>
            <person name="Takashima Y."/>
            <person name="Narisawa K."/>
            <person name="Ohta H."/>
        </authorList>
    </citation>
    <scope>NUCLEOTIDE SEQUENCE [LARGE SCALE GENOMIC DNA]</scope>
    <source>
        <strain evidence="1 2">B1-EB</strain>
    </source>
</reference>
<dbReference type="KEGG" id="mcys:MCB1EB_1252"/>
<dbReference type="Proteomes" id="UP000282597">
    <property type="component" value="Chromosome"/>
</dbReference>
<gene>
    <name evidence="1" type="ORF">MCB1EB_1252</name>
</gene>
<name>A0A2Z6EVB8_9BURK</name>
<evidence type="ECO:0000313" key="1">
    <source>
        <dbReference type="EMBL" id="BBE09413.1"/>
    </source>
</evidence>
<dbReference type="AlphaFoldDB" id="A0A2Z6EVB8"/>
<sequence>MDSVLLNMGCGYLPLVPDDLNFNGKNIFDYVINYDPLYLVSKEGEENSRILNDIDFITYFNAVERGKAQFTQYPTEIHHEIVDVILAISPFGFRVINEWSHNLLTRGGFVIRIGSVSNPYLNERKLFDDSITIESGLQGEYTLLEQDYNLPRIIKFIIARVKDKYVSNKTGLVQAEKTLLNLSRVARKGSLIDSYNVGLVGDDNGIVQ</sequence>
<dbReference type="RefSeq" id="WP_045362019.1">
    <property type="nucleotide sequence ID" value="NZ_AP018150.1"/>
</dbReference>